<evidence type="ECO:0000313" key="8">
    <source>
        <dbReference type="Proteomes" id="UP000034947"/>
    </source>
</evidence>
<protein>
    <recommendedName>
        <fullName evidence="6">Zn(2)-C6 fungal-type domain-containing protein</fullName>
    </recommendedName>
</protein>
<keyword evidence="8" id="KW-1185">Reference proteome</keyword>
<feature type="region of interest" description="Disordered" evidence="5">
    <location>
        <begin position="89"/>
        <end position="126"/>
    </location>
</feature>
<dbReference type="Gene3D" id="4.10.240.10">
    <property type="entry name" value="Zn(2)-C6 fungal-type DNA-binding domain"/>
    <property type="match status" value="1"/>
</dbReference>
<gene>
    <name evidence="7" type="ORF">AOCH_004501</name>
</gene>
<evidence type="ECO:0000259" key="6">
    <source>
        <dbReference type="PROSITE" id="PS50048"/>
    </source>
</evidence>
<dbReference type="PANTHER" id="PTHR47785:SF5">
    <property type="entry name" value="ZN(II)2CYS6 TRANSCRIPTION FACTOR (EUROFUNG)"/>
    <property type="match status" value="1"/>
</dbReference>
<evidence type="ECO:0000256" key="3">
    <source>
        <dbReference type="ARBA" id="ARBA00023163"/>
    </source>
</evidence>
<evidence type="ECO:0000256" key="5">
    <source>
        <dbReference type="SAM" id="MobiDB-lite"/>
    </source>
</evidence>
<reference evidence="7 8" key="1">
    <citation type="submission" date="2015-02" db="EMBL/GenBank/DDBJ databases">
        <title>Draft Genome Sequences of Two Closely-Related Aflatoxigenic Aspergillus Species Obtained from the Cote d'Ivoire.</title>
        <authorList>
            <person name="Moore G.G."/>
            <person name="Beltz S.B."/>
            <person name="Mack B.M."/>
        </authorList>
    </citation>
    <scope>NUCLEOTIDE SEQUENCE [LARGE SCALE GENOMIC DNA]</scope>
    <source>
        <strain evidence="7 8">SRRC1432</strain>
    </source>
</reference>
<organism evidence="7 8">
    <name type="scientific">Aspergillus ochraceoroseus</name>
    <dbReference type="NCBI Taxonomy" id="138278"/>
    <lineage>
        <taxon>Eukaryota</taxon>
        <taxon>Fungi</taxon>
        <taxon>Dikarya</taxon>
        <taxon>Ascomycota</taxon>
        <taxon>Pezizomycotina</taxon>
        <taxon>Eurotiomycetes</taxon>
        <taxon>Eurotiomycetidae</taxon>
        <taxon>Eurotiales</taxon>
        <taxon>Aspergillaceae</taxon>
        <taxon>Aspergillus</taxon>
        <taxon>Aspergillus subgen. Nidulantes</taxon>
    </lineage>
</organism>
<feature type="region of interest" description="Disordered" evidence="5">
    <location>
        <begin position="1"/>
        <end position="24"/>
    </location>
</feature>
<dbReference type="PROSITE" id="PS00463">
    <property type="entry name" value="ZN2_CY6_FUNGAL_1"/>
    <property type="match status" value="1"/>
</dbReference>
<dbReference type="Pfam" id="PF00172">
    <property type="entry name" value="Zn_clus"/>
    <property type="match status" value="1"/>
</dbReference>
<feature type="compositionally biased region" description="Polar residues" evidence="5">
    <location>
        <begin position="91"/>
        <end position="102"/>
    </location>
</feature>
<evidence type="ECO:0000256" key="1">
    <source>
        <dbReference type="ARBA" id="ARBA00023015"/>
    </source>
</evidence>
<dbReference type="GO" id="GO:0003677">
    <property type="term" value="F:DNA binding"/>
    <property type="evidence" value="ECO:0007669"/>
    <property type="project" value="UniProtKB-KW"/>
</dbReference>
<dbReference type="GO" id="GO:0008270">
    <property type="term" value="F:zinc ion binding"/>
    <property type="evidence" value="ECO:0007669"/>
    <property type="project" value="InterPro"/>
</dbReference>
<feature type="compositionally biased region" description="Polar residues" evidence="5">
    <location>
        <begin position="112"/>
        <end position="124"/>
    </location>
</feature>
<dbReference type="CDD" id="cd00067">
    <property type="entry name" value="GAL4"/>
    <property type="match status" value="1"/>
</dbReference>
<comment type="caution">
    <text evidence="7">The sequence shown here is derived from an EMBL/GenBank/DDBJ whole genome shotgun (WGS) entry which is preliminary data.</text>
</comment>
<feature type="domain" description="Zn(2)-C6 fungal-type" evidence="6">
    <location>
        <begin position="22"/>
        <end position="52"/>
    </location>
</feature>
<accession>A0A0F8VQA1</accession>
<dbReference type="CDD" id="cd12148">
    <property type="entry name" value="fungal_TF_MHR"/>
    <property type="match status" value="1"/>
</dbReference>
<dbReference type="OrthoDB" id="4356994at2759"/>
<name>A0A0F8VQA1_9EURO</name>
<dbReference type="PANTHER" id="PTHR47785">
    <property type="entry name" value="ZN(II)2CYS6 TRANSCRIPTION FACTOR (EUROFUNG)-RELATED-RELATED"/>
    <property type="match status" value="1"/>
</dbReference>
<dbReference type="InterPro" id="IPR001138">
    <property type="entry name" value="Zn2Cys6_DnaBD"/>
</dbReference>
<dbReference type="EMBL" id="JYKN01000194">
    <property type="protein sequence ID" value="KKK25376.1"/>
    <property type="molecule type" value="Genomic_DNA"/>
</dbReference>
<dbReference type="SMART" id="SM00066">
    <property type="entry name" value="GAL4"/>
    <property type="match status" value="1"/>
</dbReference>
<dbReference type="AlphaFoldDB" id="A0A0F8VQA1"/>
<sequence>MDDTQSPSSIDPSPSRKRKRTACQGCRDRRVKCDNGRPACQSCQKVKLPCVYPDEDGPGSASRYDPGSVEILQQLRDIRAILDLVYREQKTQSASSPSAHQTQTHRHHPQSILGSSTSHSTPVAFSSRPAGIHHCSEYGSSIRSVAGERPPLVFAGIGAESLLRWPRVIEILGSQIPTQSFVLEYTVNTDEAGCASTSERSRYGIREDDFLPLCRRFLNLVHVRNPILEPSDMEQYAKEASENGLKWDAKSCLVLLACALGCLASPGFTEGSTLLLNPVDDSLPKDHVEYERAEAYFQAASKRIGYLGTGLPDIQCLYLAGIYEKHMLRILQAWFWTQQSCARLHAYLLCKGTPVSRVDGSSQNDHRLEQRLYWSCIKAESEFMRDIPLPRSALIELKYPDSFPSPPLGPSRPDESKDTADSRDGPLSENEERSWLFYLAELALRRTLDQALPLFYVREGPTTWLQNIDYIVKQSSHVEEQLDIWYNHLPPAIQPDLDPDISPDDQLPFFLQGRLMGAREAIYRPALYYILHHNGRGGADNWSAVLPLAIECVRLARAMIKHYARHKRHGGIWFALRAVWTQSIIILATVNAGIDYLEPPADWLELVRMSLQMLQQWGSESADIRSMYDVLVRAFLATTIKLGIREDEILTPGA</sequence>
<dbReference type="VEuPathDB" id="FungiDB:P175DRAFT_0452710"/>
<evidence type="ECO:0000256" key="2">
    <source>
        <dbReference type="ARBA" id="ARBA00023125"/>
    </source>
</evidence>
<dbReference type="InterPro" id="IPR036864">
    <property type="entry name" value="Zn2-C6_fun-type_DNA-bd_sf"/>
</dbReference>
<dbReference type="Proteomes" id="UP000034947">
    <property type="component" value="Unassembled WGS sequence"/>
</dbReference>
<dbReference type="GO" id="GO:0000981">
    <property type="term" value="F:DNA-binding transcription factor activity, RNA polymerase II-specific"/>
    <property type="evidence" value="ECO:0007669"/>
    <property type="project" value="InterPro"/>
</dbReference>
<keyword evidence="3" id="KW-0804">Transcription</keyword>
<feature type="compositionally biased region" description="Polar residues" evidence="5">
    <location>
        <begin position="1"/>
        <end position="12"/>
    </location>
</feature>
<dbReference type="PROSITE" id="PS50048">
    <property type="entry name" value="ZN2_CY6_FUNGAL_2"/>
    <property type="match status" value="1"/>
</dbReference>
<dbReference type="SUPFAM" id="SSF57701">
    <property type="entry name" value="Zn2/Cys6 DNA-binding domain"/>
    <property type="match status" value="1"/>
</dbReference>
<evidence type="ECO:0000256" key="4">
    <source>
        <dbReference type="ARBA" id="ARBA00023242"/>
    </source>
</evidence>
<keyword evidence="4" id="KW-0539">Nucleus</keyword>
<keyword evidence="2" id="KW-0238">DNA-binding</keyword>
<keyword evidence="1" id="KW-0805">Transcription regulation</keyword>
<proteinExistence type="predicted"/>
<feature type="region of interest" description="Disordered" evidence="5">
    <location>
        <begin position="400"/>
        <end position="428"/>
    </location>
</feature>
<feature type="compositionally biased region" description="Basic and acidic residues" evidence="5">
    <location>
        <begin position="412"/>
        <end position="428"/>
    </location>
</feature>
<dbReference type="InterPro" id="IPR053181">
    <property type="entry name" value="EcdB-like_regulator"/>
</dbReference>
<evidence type="ECO:0000313" key="7">
    <source>
        <dbReference type="EMBL" id="KKK25376.1"/>
    </source>
</evidence>